<evidence type="ECO:0000256" key="1">
    <source>
        <dbReference type="SAM" id="SignalP"/>
    </source>
</evidence>
<evidence type="ECO:0000313" key="3">
    <source>
        <dbReference type="EMBL" id="SHK85584.1"/>
    </source>
</evidence>
<feature type="signal peptide" evidence="1">
    <location>
        <begin position="1"/>
        <end position="22"/>
    </location>
</feature>
<sequence length="478" mass="54315">MKKNILKIVFTLFVFSSFTACTSEFDETNIDPNLTTSVTPGSLINPVIYGLSSNNALKNYDITSALMQVHVPYPDVTAGGVHRFDITQGTGSSTWSSGYNWLANVNEMLKRSKELNLPNYEAIALTLRAWGFSNLTDMFGDIPMSEALRAEEGISQPKFDTQKDIYEILLADLERANSLYNKAIPLPYTADLLYNNNLTAWQKFTNSLHLRLLLRTSNKSDFNSSQKIITILSDVQKYPIFASNADNAVLQVTGISPNLSPWPRPQDYNNGRAMGSFFVDKLVEREDPRINFIATKARDFNNQEIGFKGIPAGYNGSEIFDYAPSGLVRLQAEAPMKIVIMTYSEVEFIKAEMAQKGLYNNAETHYVNGVTAAIEYLTQQPIPSNYFDNVNNKYNSTLEQIITQKYLSLYFVDYQQWYEYRRTGFPKLPQIQAGRNNNIMPSRLLYPTSVQTHNYNNYLKALEIMGPDDINTKVWWEK</sequence>
<dbReference type="PROSITE" id="PS51257">
    <property type="entry name" value="PROKAR_LIPOPROTEIN"/>
    <property type="match status" value="1"/>
</dbReference>
<evidence type="ECO:0000313" key="2">
    <source>
        <dbReference type="EMBL" id="GGE89816.1"/>
    </source>
</evidence>
<dbReference type="STRING" id="1434701.SAMN05443634_10458"/>
<dbReference type="EMBL" id="BMFL01000002">
    <property type="protein sequence ID" value="GGE89816.1"/>
    <property type="molecule type" value="Genomic_DNA"/>
</dbReference>
<dbReference type="RefSeq" id="WP_072930452.1">
    <property type="nucleotide sequence ID" value="NZ_BMFL01000002.1"/>
</dbReference>
<dbReference type="InterPro" id="IPR011990">
    <property type="entry name" value="TPR-like_helical_dom_sf"/>
</dbReference>
<dbReference type="InterPro" id="IPR041662">
    <property type="entry name" value="SusD-like_2"/>
</dbReference>
<name>A0A1M6VVZ2_9FLAO</name>
<reference evidence="5" key="4">
    <citation type="journal article" date="2019" name="Int. J. Syst. Evol. Microbiol.">
        <title>The Global Catalogue of Microorganisms (GCM) 10K type strain sequencing project: providing services to taxonomists for standard genome sequencing and annotation.</title>
        <authorList>
            <consortium name="The Broad Institute Genomics Platform"/>
            <consortium name="The Broad Institute Genome Sequencing Center for Infectious Disease"/>
            <person name="Wu L."/>
            <person name="Ma J."/>
        </authorList>
    </citation>
    <scope>NUCLEOTIDE SEQUENCE [LARGE SCALE GENOMIC DNA]</scope>
    <source>
        <strain evidence="5">CGMCC 1.12707</strain>
    </source>
</reference>
<reference evidence="2" key="5">
    <citation type="submission" date="2024-05" db="EMBL/GenBank/DDBJ databases">
        <authorList>
            <person name="Sun Q."/>
            <person name="Zhou Y."/>
        </authorList>
    </citation>
    <scope>NUCLEOTIDE SEQUENCE</scope>
    <source>
        <strain evidence="2">CGMCC 1.12707</strain>
    </source>
</reference>
<evidence type="ECO:0000313" key="4">
    <source>
        <dbReference type="Proteomes" id="UP000184120"/>
    </source>
</evidence>
<dbReference type="EMBL" id="FRBH01000004">
    <property type="protein sequence ID" value="SHK85584.1"/>
    <property type="molecule type" value="Genomic_DNA"/>
</dbReference>
<reference evidence="2" key="1">
    <citation type="journal article" date="2014" name="Int. J. Syst. Evol. Microbiol.">
        <title>Complete genome of a new Firmicutes species belonging to the dominant human colonic microbiota ('Ruminococcus bicirculans') reveals two chromosomes and a selective capacity to utilize plant glucans.</title>
        <authorList>
            <consortium name="NISC Comparative Sequencing Program"/>
            <person name="Wegmann U."/>
            <person name="Louis P."/>
            <person name="Goesmann A."/>
            <person name="Henrissat B."/>
            <person name="Duncan S.H."/>
            <person name="Flint H.J."/>
        </authorList>
    </citation>
    <scope>NUCLEOTIDE SEQUENCE</scope>
    <source>
        <strain evidence="2">CGMCC 1.12707</strain>
    </source>
</reference>
<dbReference type="AlphaFoldDB" id="A0A1M6VVZ2"/>
<dbReference type="OrthoDB" id="725917at2"/>
<dbReference type="Gene3D" id="1.25.40.390">
    <property type="match status" value="1"/>
</dbReference>
<dbReference type="Pfam" id="PF12771">
    <property type="entry name" value="SusD-like_2"/>
    <property type="match status" value="1"/>
</dbReference>
<accession>A0A1M6VVZ2</accession>
<feature type="chain" id="PRO_5012364569" evidence="1">
    <location>
        <begin position="23"/>
        <end position="478"/>
    </location>
</feature>
<dbReference type="SUPFAM" id="SSF48452">
    <property type="entry name" value="TPR-like"/>
    <property type="match status" value="1"/>
</dbReference>
<reference evidence="4" key="3">
    <citation type="submission" date="2016-11" db="EMBL/GenBank/DDBJ databases">
        <authorList>
            <person name="Varghese N."/>
            <person name="Submissions S."/>
        </authorList>
    </citation>
    <scope>NUCLEOTIDE SEQUENCE [LARGE SCALE GENOMIC DNA]</scope>
    <source>
        <strain evidence="4">DSM 27989</strain>
    </source>
</reference>
<protein>
    <submittedName>
        <fullName evidence="3">Starch-binding associating with outer membrane</fullName>
    </submittedName>
</protein>
<dbReference type="Proteomes" id="UP000184120">
    <property type="component" value="Unassembled WGS sequence"/>
</dbReference>
<evidence type="ECO:0000313" key="5">
    <source>
        <dbReference type="Proteomes" id="UP000650994"/>
    </source>
</evidence>
<keyword evidence="5" id="KW-1185">Reference proteome</keyword>
<organism evidence="3 4">
    <name type="scientific">Chishuiella changwenlii</name>
    <dbReference type="NCBI Taxonomy" id="1434701"/>
    <lineage>
        <taxon>Bacteria</taxon>
        <taxon>Pseudomonadati</taxon>
        <taxon>Bacteroidota</taxon>
        <taxon>Flavobacteriia</taxon>
        <taxon>Flavobacteriales</taxon>
        <taxon>Weeksellaceae</taxon>
        <taxon>Chishuiella</taxon>
    </lineage>
</organism>
<keyword evidence="1" id="KW-0732">Signal</keyword>
<reference evidence="3" key="2">
    <citation type="submission" date="2016-11" db="EMBL/GenBank/DDBJ databases">
        <authorList>
            <person name="Jaros S."/>
            <person name="Januszkiewicz K."/>
            <person name="Wedrychowicz H."/>
        </authorList>
    </citation>
    <scope>NUCLEOTIDE SEQUENCE [LARGE SCALE GENOMIC DNA]</scope>
    <source>
        <strain evidence="3">DSM 27989</strain>
    </source>
</reference>
<dbReference type="Proteomes" id="UP000650994">
    <property type="component" value="Unassembled WGS sequence"/>
</dbReference>
<gene>
    <name evidence="2" type="ORF">GCM10010984_04340</name>
    <name evidence="3" type="ORF">SAMN05443634_10458</name>
</gene>
<proteinExistence type="predicted"/>